<reference evidence="11" key="1">
    <citation type="submission" date="2025-08" db="UniProtKB">
        <authorList>
            <consortium name="RefSeq"/>
        </authorList>
    </citation>
    <scope>IDENTIFICATION</scope>
    <source>
        <strain evidence="11">14028-0561.14</strain>
        <tissue evidence="11">Whole fly</tissue>
    </source>
</reference>
<dbReference type="InterPro" id="IPR020568">
    <property type="entry name" value="Ribosomal_Su5_D2-typ_SF"/>
</dbReference>
<evidence type="ECO:0000256" key="4">
    <source>
        <dbReference type="ARBA" id="ARBA00022490"/>
    </source>
</evidence>
<evidence type="ECO:0000256" key="3">
    <source>
        <dbReference type="ARBA" id="ARBA00006678"/>
    </source>
</evidence>
<dbReference type="GO" id="GO:0034475">
    <property type="term" value="P:U4 snRNA 3'-end processing"/>
    <property type="evidence" value="ECO:0007669"/>
    <property type="project" value="TreeGrafter"/>
</dbReference>
<comment type="similarity">
    <text evidence="3">Belongs to the RNase PH family.</text>
</comment>
<dbReference type="InterPro" id="IPR036345">
    <property type="entry name" value="ExoRNase_PH_dom2_sf"/>
</dbReference>
<dbReference type="RefSeq" id="XP_017021190.1">
    <property type="nucleotide sequence ID" value="XM_017165701.3"/>
</dbReference>
<dbReference type="GO" id="GO:0071051">
    <property type="term" value="P:poly(A)-dependent snoRNA 3'-end processing"/>
    <property type="evidence" value="ECO:0007669"/>
    <property type="project" value="TreeGrafter"/>
</dbReference>
<dbReference type="OrthoDB" id="2504340at2759"/>
<dbReference type="InterPro" id="IPR001247">
    <property type="entry name" value="ExoRNase_PH_dom1"/>
</dbReference>
<dbReference type="SUPFAM" id="SSF55666">
    <property type="entry name" value="Ribonuclease PH domain 2-like"/>
    <property type="match status" value="1"/>
</dbReference>
<evidence type="ECO:0000256" key="6">
    <source>
        <dbReference type="ARBA" id="ARBA00022835"/>
    </source>
</evidence>
<dbReference type="GO" id="GO:0005730">
    <property type="term" value="C:nucleolus"/>
    <property type="evidence" value="ECO:0007669"/>
    <property type="project" value="TreeGrafter"/>
</dbReference>
<dbReference type="GO" id="GO:0000176">
    <property type="term" value="C:nuclear exosome (RNase complex)"/>
    <property type="evidence" value="ECO:0007669"/>
    <property type="project" value="TreeGrafter"/>
</dbReference>
<dbReference type="SUPFAM" id="SSF54211">
    <property type="entry name" value="Ribosomal protein S5 domain 2-like"/>
    <property type="match status" value="1"/>
</dbReference>
<protein>
    <submittedName>
        <fullName evidence="11">Exosome complex component MTR3</fullName>
    </submittedName>
</protein>
<dbReference type="PANTHER" id="PTHR11953:SF2">
    <property type="entry name" value="EXOSOME COMPLEX COMPONENT MTR3"/>
    <property type="match status" value="1"/>
</dbReference>
<accession>A0A6P4HZH3</accession>
<dbReference type="GO" id="GO:0003723">
    <property type="term" value="F:RNA binding"/>
    <property type="evidence" value="ECO:0007669"/>
    <property type="project" value="UniProtKB-KW"/>
</dbReference>
<dbReference type="GO" id="GO:0006364">
    <property type="term" value="P:rRNA processing"/>
    <property type="evidence" value="ECO:0007669"/>
    <property type="project" value="UniProtKB-KW"/>
</dbReference>
<dbReference type="InterPro" id="IPR050080">
    <property type="entry name" value="RNase_PH"/>
</dbReference>
<dbReference type="GO" id="GO:0071028">
    <property type="term" value="P:nuclear mRNA surveillance"/>
    <property type="evidence" value="ECO:0007669"/>
    <property type="project" value="TreeGrafter"/>
</dbReference>
<dbReference type="InterPro" id="IPR027408">
    <property type="entry name" value="PNPase/RNase_PH_dom_sf"/>
</dbReference>
<name>A0A6P4HZH3_DROKI</name>
<keyword evidence="8" id="KW-0539">Nucleus</keyword>
<dbReference type="OMA" id="NIKEDPY"/>
<keyword evidence="7" id="KW-0694">RNA-binding</keyword>
<dbReference type="Pfam" id="PF01138">
    <property type="entry name" value="RNase_PH"/>
    <property type="match status" value="1"/>
</dbReference>
<dbReference type="Proteomes" id="UP001652661">
    <property type="component" value="Chromosome 3L"/>
</dbReference>
<keyword evidence="4" id="KW-0963">Cytoplasm</keyword>
<keyword evidence="10" id="KW-1185">Reference proteome</keyword>
<dbReference type="PANTHER" id="PTHR11953">
    <property type="entry name" value="EXOSOME COMPLEX COMPONENT"/>
    <property type="match status" value="1"/>
</dbReference>
<dbReference type="AlphaFoldDB" id="A0A6P4HZH3"/>
<proteinExistence type="inferred from homology"/>
<comment type="subcellular location">
    <subcellularLocation>
        <location evidence="2">Cytoplasm</location>
    </subcellularLocation>
    <subcellularLocation>
        <location evidence="1">Nucleus</location>
    </subcellularLocation>
</comment>
<evidence type="ECO:0000256" key="1">
    <source>
        <dbReference type="ARBA" id="ARBA00004123"/>
    </source>
</evidence>
<dbReference type="GO" id="GO:0000177">
    <property type="term" value="C:cytoplasmic exosome (RNase complex)"/>
    <property type="evidence" value="ECO:0007669"/>
    <property type="project" value="TreeGrafter"/>
</dbReference>
<dbReference type="GO" id="GO:0016075">
    <property type="term" value="P:rRNA catabolic process"/>
    <property type="evidence" value="ECO:0007669"/>
    <property type="project" value="TreeGrafter"/>
</dbReference>
<keyword evidence="6" id="KW-0271">Exosome</keyword>
<evidence type="ECO:0000256" key="8">
    <source>
        <dbReference type="ARBA" id="ARBA00023242"/>
    </source>
</evidence>
<gene>
    <name evidence="11" type="primary">Mtr3</name>
</gene>
<evidence type="ECO:0000256" key="7">
    <source>
        <dbReference type="ARBA" id="ARBA00022884"/>
    </source>
</evidence>
<evidence type="ECO:0000313" key="11">
    <source>
        <dbReference type="RefSeq" id="XP_017021190.1"/>
    </source>
</evidence>
<feature type="domain" description="Exoribonuclease phosphorolytic" evidence="9">
    <location>
        <begin position="48"/>
        <end position="172"/>
    </location>
</feature>
<sequence>MLRVTQVKNSLLDGASIAEELYSTPQDGDNFFESLEKPAKEPENLAPRNTFIRAGVVTTVRGSAYMEYGNTKVLAIVSPPKELIRASARRMNMGVLNCYVNFAAFATGELESVPERERLLSSMLTKAMEPVVCRTEFLNFQLDVRVLILDDDGCLLSTAINCCGVALVESGISTYDLITASTACIYRDHVFLNPSAKMEELLWKHRTGTGTSTGSDSKDNTSTKSVQEHGLIITASLDTFEQIAQCQQCGYLSPETYMKLMDYTLAINKSLRQLVKGVLTARVREQHELDLREKAESALEDQRLAEVIERLKLRGLDEFIQSNIKEDPYVKKQ</sequence>
<evidence type="ECO:0000256" key="5">
    <source>
        <dbReference type="ARBA" id="ARBA00022552"/>
    </source>
</evidence>
<evidence type="ECO:0000256" key="2">
    <source>
        <dbReference type="ARBA" id="ARBA00004496"/>
    </source>
</evidence>
<evidence type="ECO:0000259" key="9">
    <source>
        <dbReference type="Pfam" id="PF01138"/>
    </source>
</evidence>
<dbReference type="Gene3D" id="3.30.230.70">
    <property type="entry name" value="GHMP Kinase, N-terminal domain"/>
    <property type="match status" value="1"/>
</dbReference>
<keyword evidence="5" id="KW-0698">rRNA processing</keyword>
<organism evidence="10 11">
    <name type="scientific">Drosophila kikkawai</name>
    <name type="common">Fruit fly</name>
    <dbReference type="NCBI Taxonomy" id="30033"/>
    <lineage>
        <taxon>Eukaryota</taxon>
        <taxon>Metazoa</taxon>
        <taxon>Ecdysozoa</taxon>
        <taxon>Arthropoda</taxon>
        <taxon>Hexapoda</taxon>
        <taxon>Insecta</taxon>
        <taxon>Pterygota</taxon>
        <taxon>Neoptera</taxon>
        <taxon>Endopterygota</taxon>
        <taxon>Diptera</taxon>
        <taxon>Brachycera</taxon>
        <taxon>Muscomorpha</taxon>
        <taxon>Ephydroidea</taxon>
        <taxon>Drosophilidae</taxon>
        <taxon>Drosophila</taxon>
        <taxon>Sophophora</taxon>
    </lineage>
</organism>
<evidence type="ECO:0000313" key="10">
    <source>
        <dbReference type="Proteomes" id="UP001652661"/>
    </source>
</evidence>